<dbReference type="Proteomes" id="UP001066276">
    <property type="component" value="Chromosome 2_2"/>
</dbReference>
<comment type="caution">
    <text evidence="1">The sequence shown here is derived from an EMBL/GenBank/DDBJ whole genome shotgun (WGS) entry which is preliminary data.</text>
</comment>
<proteinExistence type="predicted"/>
<evidence type="ECO:0000313" key="2">
    <source>
        <dbReference type="Proteomes" id="UP001066276"/>
    </source>
</evidence>
<protein>
    <submittedName>
        <fullName evidence="1">Uncharacterized protein</fullName>
    </submittedName>
</protein>
<gene>
    <name evidence="1" type="ORF">NDU88_004936</name>
</gene>
<organism evidence="1 2">
    <name type="scientific">Pleurodeles waltl</name>
    <name type="common">Iberian ribbed newt</name>
    <dbReference type="NCBI Taxonomy" id="8319"/>
    <lineage>
        <taxon>Eukaryota</taxon>
        <taxon>Metazoa</taxon>
        <taxon>Chordata</taxon>
        <taxon>Craniata</taxon>
        <taxon>Vertebrata</taxon>
        <taxon>Euteleostomi</taxon>
        <taxon>Amphibia</taxon>
        <taxon>Batrachia</taxon>
        <taxon>Caudata</taxon>
        <taxon>Salamandroidea</taxon>
        <taxon>Salamandridae</taxon>
        <taxon>Pleurodelinae</taxon>
        <taxon>Pleurodeles</taxon>
    </lineage>
</organism>
<name>A0AAV7V6H8_PLEWA</name>
<dbReference type="EMBL" id="JANPWB010000004">
    <property type="protein sequence ID" value="KAJ1195668.1"/>
    <property type="molecule type" value="Genomic_DNA"/>
</dbReference>
<dbReference type="AlphaFoldDB" id="A0AAV7V6H8"/>
<evidence type="ECO:0000313" key="1">
    <source>
        <dbReference type="EMBL" id="KAJ1195668.1"/>
    </source>
</evidence>
<accession>A0AAV7V6H8</accession>
<reference evidence="1" key="1">
    <citation type="journal article" date="2022" name="bioRxiv">
        <title>Sequencing and chromosome-scale assembly of the giantPleurodeles waltlgenome.</title>
        <authorList>
            <person name="Brown T."/>
            <person name="Elewa A."/>
            <person name="Iarovenko S."/>
            <person name="Subramanian E."/>
            <person name="Araus A.J."/>
            <person name="Petzold A."/>
            <person name="Susuki M."/>
            <person name="Suzuki K.-i.T."/>
            <person name="Hayashi T."/>
            <person name="Toyoda A."/>
            <person name="Oliveira C."/>
            <person name="Osipova E."/>
            <person name="Leigh N.D."/>
            <person name="Simon A."/>
            <person name="Yun M.H."/>
        </authorList>
    </citation>
    <scope>NUCLEOTIDE SEQUENCE</scope>
    <source>
        <strain evidence="1">20211129_DDA</strain>
        <tissue evidence="1">Liver</tissue>
    </source>
</reference>
<sequence>MEMPVMALQDKTYRNSLRGHINTYFEINEGTASDVGTEWDSFRVVLRVHAIKTNFGVEKLLRKELQELETKMRYYEQLLPIDNTAGKPLANIRIDHKKNLNRLTQLNYREYQARKHAEGDKAGRLLPWLLRSERERAIAEHRILMQHSMSNILHYIQPQRRI</sequence>
<keyword evidence="2" id="KW-1185">Reference proteome</keyword>